<organism evidence="1 2">
    <name type="scientific">Chaetomidium leptoderma</name>
    <dbReference type="NCBI Taxonomy" id="669021"/>
    <lineage>
        <taxon>Eukaryota</taxon>
        <taxon>Fungi</taxon>
        <taxon>Dikarya</taxon>
        <taxon>Ascomycota</taxon>
        <taxon>Pezizomycotina</taxon>
        <taxon>Sordariomycetes</taxon>
        <taxon>Sordariomycetidae</taxon>
        <taxon>Sordariales</taxon>
        <taxon>Chaetomiaceae</taxon>
        <taxon>Chaetomidium</taxon>
    </lineage>
</organism>
<evidence type="ECO:0000313" key="2">
    <source>
        <dbReference type="Proteomes" id="UP001302745"/>
    </source>
</evidence>
<dbReference type="AlphaFoldDB" id="A0AAN6VD09"/>
<comment type="caution">
    <text evidence="1">The sequence shown here is derived from an EMBL/GenBank/DDBJ whole genome shotgun (WGS) entry which is preliminary data.</text>
</comment>
<dbReference type="Proteomes" id="UP001302745">
    <property type="component" value="Unassembled WGS sequence"/>
</dbReference>
<keyword evidence="2" id="KW-1185">Reference proteome</keyword>
<protein>
    <submittedName>
        <fullName evidence="1">Uncharacterized protein</fullName>
    </submittedName>
</protein>
<sequence length="236" mass="26862">MCISAKRTCPGCGTVTDFSELDTCDKGQYCPKTTTYELPMRREHFARWDCPTPECTFNNDHQRRVEREYVLARLAQRGGDLEALAPLLTADVSVTNRSDTDNIQAAGNNANTNAIDNGRQAVAGNAQPRQRRPRIRVLDKVELNTLPNHVQQQIQSLRNAIDARRPLGPKFARRGAPPRKSERWGAEEDQLLLLLRDNEFGYNQIENFFPWRHRNPLEKRVGKLQTDRANRQQGGG</sequence>
<proteinExistence type="predicted"/>
<evidence type="ECO:0000313" key="1">
    <source>
        <dbReference type="EMBL" id="KAK4149192.1"/>
    </source>
</evidence>
<dbReference type="EMBL" id="MU857189">
    <property type="protein sequence ID" value="KAK4149192.1"/>
    <property type="molecule type" value="Genomic_DNA"/>
</dbReference>
<name>A0AAN6VD09_9PEZI</name>
<gene>
    <name evidence="1" type="ORF">C8A00DRAFT_19084</name>
</gene>
<reference evidence="1" key="1">
    <citation type="journal article" date="2023" name="Mol. Phylogenet. Evol.">
        <title>Genome-scale phylogeny and comparative genomics of the fungal order Sordariales.</title>
        <authorList>
            <person name="Hensen N."/>
            <person name="Bonometti L."/>
            <person name="Westerberg I."/>
            <person name="Brannstrom I.O."/>
            <person name="Guillou S."/>
            <person name="Cros-Aarteil S."/>
            <person name="Calhoun S."/>
            <person name="Haridas S."/>
            <person name="Kuo A."/>
            <person name="Mondo S."/>
            <person name="Pangilinan J."/>
            <person name="Riley R."/>
            <person name="LaButti K."/>
            <person name="Andreopoulos B."/>
            <person name="Lipzen A."/>
            <person name="Chen C."/>
            <person name="Yan M."/>
            <person name="Daum C."/>
            <person name="Ng V."/>
            <person name="Clum A."/>
            <person name="Steindorff A."/>
            <person name="Ohm R.A."/>
            <person name="Martin F."/>
            <person name="Silar P."/>
            <person name="Natvig D.O."/>
            <person name="Lalanne C."/>
            <person name="Gautier V."/>
            <person name="Ament-Velasquez S.L."/>
            <person name="Kruys A."/>
            <person name="Hutchinson M.I."/>
            <person name="Powell A.J."/>
            <person name="Barry K."/>
            <person name="Miller A.N."/>
            <person name="Grigoriev I.V."/>
            <person name="Debuchy R."/>
            <person name="Gladieux P."/>
            <person name="Hiltunen Thoren M."/>
            <person name="Johannesson H."/>
        </authorList>
    </citation>
    <scope>NUCLEOTIDE SEQUENCE</scope>
    <source>
        <strain evidence="1">CBS 538.74</strain>
    </source>
</reference>
<reference evidence="1" key="2">
    <citation type="submission" date="2023-05" db="EMBL/GenBank/DDBJ databases">
        <authorList>
            <consortium name="Lawrence Berkeley National Laboratory"/>
            <person name="Steindorff A."/>
            <person name="Hensen N."/>
            <person name="Bonometti L."/>
            <person name="Westerberg I."/>
            <person name="Brannstrom I.O."/>
            <person name="Guillou S."/>
            <person name="Cros-Aarteil S."/>
            <person name="Calhoun S."/>
            <person name="Haridas S."/>
            <person name="Kuo A."/>
            <person name="Mondo S."/>
            <person name="Pangilinan J."/>
            <person name="Riley R."/>
            <person name="Labutti K."/>
            <person name="Andreopoulos B."/>
            <person name="Lipzen A."/>
            <person name="Chen C."/>
            <person name="Yanf M."/>
            <person name="Daum C."/>
            <person name="Ng V."/>
            <person name="Clum A."/>
            <person name="Ohm R."/>
            <person name="Martin F."/>
            <person name="Silar P."/>
            <person name="Natvig D."/>
            <person name="Lalanne C."/>
            <person name="Gautier V."/>
            <person name="Ament-Velasquez S.L."/>
            <person name="Kruys A."/>
            <person name="Hutchinson M.I."/>
            <person name="Powell A.J."/>
            <person name="Barry K."/>
            <person name="Miller A.N."/>
            <person name="Grigoriev I.V."/>
            <person name="Debuchy R."/>
            <person name="Gladieux P."/>
            <person name="Thoren M.H."/>
            <person name="Johannesson H."/>
        </authorList>
    </citation>
    <scope>NUCLEOTIDE SEQUENCE</scope>
    <source>
        <strain evidence="1">CBS 538.74</strain>
    </source>
</reference>
<accession>A0AAN6VD09</accession>